<dbReference type="EMBL" id="CM047909">
    <property type="protein sequence ID" value="KAJ0080307.1"/>
    <property type="molecule type" value="Genomic_DNA"/>
</dbReference>
<dbReference type="Proteomes" id="UP001164250">
    <property type="component" value="Chromosome 13"/>
</dbReference>
<accession>A0ACC1A0H5</accession>
<name>A0ACC1A0H5_9ROSI</name>
<organism evidence="1 2">
    <name type="scientific">Pistacia atlantica</name>
    <dbReference type="NCBI Taxonomy" id="434234"/>
    <lineage>
        <taxon>Eukaryota</taxon>
        <taxon>Viridiplantae</taxon>
        <taxon>Streptophyta</taxon>
        <taxon>Embryophyta</taxon>
        <taxon>Tracheophyta</taxon>
        <taxon>Spermatophyta</taxon>
        <taxon>Magnoliopsida</taxon>
        <taxon>eudicotyledons</taxon>
        <taxon>Gunneridae</taxon>
        <taxon>Pentapetalae</taxon>
        <taxon>rosids</taxon>
        <taxon>malvids</taxon>
        <taxon>Sapindales</taxon>
        <taxon>Anacardiaceae</taxon>
        <taxon>Pistacia</taxon>
    </lineage>
</organism>
<evidence type="ECO:0000313" key="2">
    <source>
        <dbReference type="Proteomes" id="UP001164250"/>
    </source>
</evidence>
<evidence type="ECO:0000313" key="1">
    <source>
        <dbReference type="EMBL" id="KAJ0080307.1"/>
    </source>
</evidence>
<keyword evidence="2" id="KW-1185">Reference proteome</keyword>
<proteinExistence type="predicted"/>
<reference evidence="2" key="1">
    <citation type="journal article" date="2023" name="G3 (Bethesda)">
        <title>Genome assembly and association tests identify interacting loci associated with vigor, precocity, and sex in interspecific pistachio rootstocks.</title>
        <authorList>
            <person name="Palmer W."/>
            <person name="Jacygrad E."/>
            <person name="Sagayaradj S."/>
            <person name="Cavanaugh K."/>
            <person name="Han R."/>
            <person name="Bertier L."/>
            <person name="Beede B."/>
            <person name="Kafkas S."/>
            <person name="Golino D."/>
            <person name="Preece J."/>
            <person name="Michelmore R."/>
        </authorList>
    </citation>
    <scope>NUCLEOTIDE SEQUENCE [LARGE SCALE GENOMIC DNA]</scope>
</reference>
<comment type="caution">
    <text evidence="1">The sequence shown here is derived from an EMBL/GenBank/DDBJ whole genome shotgun (WGS) entry which is preliminary data.</text>
</comment>
<sequence length="116" mass="13730">MARTSRFSMEGLSKENLLMKERFDQFDRIYVMCKDDEVIKLDFSFILYYHFVSFTLRHGCQVGIWSIGNNTAYKHLRTAFGLLEQLGSNLCFEWKGTKNLLRLQSVVCWHPKGFNY</sequence>
<protein>
    <submittedName>
        <fullName evidence="1">Uncharacterized protein</fullName>
    </submittedName>
</protein>
<gene>
    <name evidence="1" type="ORF">Patl1_24428</name>
</gene>